<dbReference type="PROSITE" id="PS51318">
    <property type="entry name" value="TAT"/>
    <property type="match status" value="1"/>
</dbReference>
<evidence type="ECO:0000256" key="1">
    <source>
        <dbReference type="SAM" id="SignalP"/>
    </source>
</evidence>
<dbReference type="EMBL" id="HBGW01048697">
    <property type="protein sequence ID" value="CAD9579916.1"/>
    <property type="molecule type" value="Transcribed_RNA"/>
</dbReference>
<gene>
    <name evidence="2" type="ORF">BRAN1462_LOCUS31045</name>
</gene>
<organism evidence="2">
    <name type="scientific">Zooxanthella nutricula</name>
    <dbReference type="NCBI Taxonomy" id="1333877"/>
    <lineage>
        <taxon>Eukaryota</taxon>
        <taxon>Sar</taxon>
        <taxon>Alveolata</taxon>
        <taxon>Dinophyceae</taxon>
        <taxon>Peridiniales</taxon>
        <taxon>Peridiniales incertae sedis</taxon>
        <taxon>Zooxanthella</taxon>
    </lineage>
</organism>
<keyword evidence="1" id="KW-0732">Signal</keyword>
<dbReference type="InterPro" id="IPR006311">
    <property type="entry name" value="TAT_signal"/>
</dbReference>
<sequence>MSIIRRAVLVLVGIAAAAASAPSHVQAGAEAAGPAAVRAAVGRHGTARGGFLGAGRDVAASAAEDRECNNKCSILCINNSKKAAAGFKACRWPAGGMNQPGVDCYDNCDGMERVP</sequence>
<reference evidence="2" key="1">
    <citation type="submission" date="2021-01" db="EMBL/GenBank/DDBJ databases">
        <authorList>
            <person name="Corre E."/>
            <person name="Pelletier E."/>
            <person name="Niang G."/>
            <person name="Scheremetjew M."/>
            <person name="Finn R."/>
            <person name="Kale V."/>
            <person name="Holt S."/>
            <person name="Cochrane G."/>
            <person name="Meng A."/>
            <person name="Brown T."/>
            <person name="Cohen L."/>
        </authorList>
    </citation>
    <scope>NUCLEOTIDE SEQUENCE</scope>
    <source>
        <strain evidence="2">RCC3387</strain>
    </source>
</reference>
<feature type="chain" id="PRO_5030160585" evidence="1">
    <location>
        <begin position="20"/>
        <end position="115"/>
    </location>
</feature>
<protein>
    <submittedName>
        <fullName evidence="2">Uncharacterized protein</fullName>
    </submittedName>
</protein>
<accession>A0A6U8UG61</accession>
<name>A0A6U8UG61_9DINO</name>
<proteinExistence type="predicted"/>
<feature type="signal peptide" evidence="1">
    <location>
        <begin position="1"/>
        <end position="19"/>
    </location>
</feature>
<dbReference type="AlphaFoldDB" id="A0A6U8UG61"/>
<evidence type="ECO:0000313" key="2">
    <source>
        <dbReference type="EMBL" id="CAD9579916.1"/>
    </source>
</evidence>